<reference evidence="1" key="1">
    <citation type="submission" date="2021-03" db="EMBL/GenBank/DDBJ databases">
        <authorList>
            <consortium name="DOE Joint Genome Institute"/>
            <person name="Ahrendt S."/>
            <person name="Looney B.P."/>
            <person name="Miyauchi S."/>
            <person name="Morin E."/>
            <person name="Drula E."/>
            <person name="Courty P.E."/>
            <person name="Chicoki N."/>
            <person name="Fauchery L."/>
            <person name="Kohler A."/>
            <person name="Kuo A."/>
            <person name="Labutti K."/>
            <person name="Pangilinan J."/>
            <person name="Lipzen A."/>
            <person name="Riley R."/>
            <person name="Andreopoulos W."/>
            <person name="He G."/>
            <person name="Johnson J."/>
            <person name="Barry K.W."/>
            <person name="Grigoriev I.V."/>
            <person name="Nagy L."/>
            <person name="Hibbett D."/>
            <person name="Henrissat B."/>
            <person name="Matheny P.B."/>
            <person name="Labbe J."/>
            <person name="Martin F."/>
        </authorList>
    </citation>
    <scope>NUCLEOTIDE SEQUENCE</scope>
    <source>
        <strain evidence="1">HHB10654</strain>
    </source>
</reference>
<accession>A0ACB8SNF9</accession>
<reference evidence="1" key="2">
    <citation type="journal article" date="2022" name="New Phytol.">
        <title>Evolutionary transition to the ectomycorrhizal habit in the genomes of a hyperdiverse lineage of mushroom-forming fungi.</title>
        <authorList>
            <person name="Looney B."/>
            <person name="Miyauchi S."/>
            <person name="Morin E."/>
            <person name="Drula E."/>
            <person name="Courty P.E."/>
            <person name="Kohler A."/>
            <person name="Kuo A."/>
            <person name="LaButti K."/>
            <person name="Pangilinan J."/>
            <person name="Lipzen A."/>
            <person name="Riley R."/>
            <person name="Andreopoulos W."/>
            <person name="He G."/>
            <person name="Johnson J."/>
            <person name="Nolan M."/>
            <person name="Tritt A."/>
            <person name="Barry K.W."/>
            <person name="Grigoriev I.V."/>
            <person name="Nagy L.G."/>
            <person name="Hibbett D."/>
            <person name="Henrissat B."/>
            <person name="Matheny P.B."/>
            <person name="Labbe J."/>
            <person name="Martin F.M."/>
        </authorList>
    </citation>
    <scope>NUCLEOTIDE SEQUENCE</scope>
    <source>
        <strain evidence="1">HHB10654</strain>
    </source>
</reference>
<dbReference type="Proteomes" id="UP000814140">
    <property type="component" value="Unassembled WGS sequence"/>
</dbReference>
<evidence type="ECO:0000313" key="1">
    <source>
        <dbReference type="EMBL" id="KAI0057640.1"/>
    </source>
</evidence>
<dbReference type="EMBL" id="MU277244">
    <property type="protein sequence ID" value="KAI0057640.1"/>
    <property type="molecule type" value="Genomic_DNA"/>
</dbReference>
<keyword evidence="2" id="KW-1185">Reference proteome</keyword>
<evidence type="ECO:0000313" key="2">
    <source>
        <dbReference type="Proteomes" id="UP000814140"/>
    </source>
</evidence>
<organism evidence="1 2">
    <name type="scientific">Artomyces pyxidatus</name>
    <dbReference type="NCBI Taxonomy" id="48021"/>
    <lineage>
        <taxon>Eukaryota</taxon>
        <taxon>Fungi</taxon>
        <taxon>Dikarya</taxon>
        <taxon>Basidiomycota</taxon>
        <taxon>Agaricomycotina</taxon>
        <taxon>Agaricomycetes</taxon>
        <taxon>Russulales</taxon>
        <taxon>Auriscalpiaceae</taxon>
        <taxon>Artomyces</taxon>
    </lineage>
</organism>
<proteinExistence type="predicted"/>
<gene>
    <name evidence="1" type="ORF">BV25DRAFT_1892502</name>
</gene>
<sequence>MGALSMLKLLITHPVEFKTLIQYWLYHEQKRDITAKQEHPSSGWDRASMRRCWELLDMTSRSFAAVIKELDGDLARVICLFYVVLRGLDTVEDDMTIPDKVKQPILRSFHEKTVTPGWNFTGSGPDEKDRAVLVEYHTVVEEVLRLDPQCRDVIVDVCHKMELGMADYAHRAATSGSISVETIADYDLYCHYVAGLVGEGLSRLFSATGKEAPSIALQLEISNSVGLLLQKTNIIRDFREDAEERRFFWPREIWGRAEYGRGVPAKDVTQLYAPGEEERAAWTQSGMIVDALRHATDALDYLKLIKNQSVFNFVAIPVTMSLATLDVCFMNPAMFHRNVKIRKAEAARLIMRSTNPRDVAYMFRDYARSIHRKASPADPNFLRLSVACSRIDQWAEHNYPSFVQLNASAGGGMTQTLDPMDARSRIVKREMDIDAERDAEKRQAHIRDVLAGRDVAQAPQQPTGAPWEFMLFVGGAAFLMCLLSVGIVYGVIYFFPE</sequence>
<name>A0ACB8SNF9_9AGAM</name>
<protein>
    <submittedName>
        <fullName evidence="1">Farnesyl-diphosphate farnesyltransferase</fullName>
    </submittedName>
</protein>
<comment type="caution">
    <text evidence="1">The sequence shown here is derived from an EMBL/GenBank/DDBJ whole genome shotgun (WGS) entry which is preliminary data.</text>
</comment>